<dbReference type="Gene3D" id="1.10.10.10">
    <property type="entry name" value="Winged helix-like DNA-binding domain superfamily/Winged helix DNA-binding domain"/>
    <property type="match status" value="1"/>
</dbReference>
<keyword evidence="5" id="KW-1185">Reference proteome</keyword>
<evidence type="ECO:0000256" key="1">
    <source>
        <dbReference type="ARBA" id="ARBA00023125"/>
    </source>
</evidence>
<dbReference type="PANTHER" id="PTHR11829:SF343">
    <property type="entry name" value="FORK-HEAD DOMAIN-CONTAINING PROTEIN"/>
    <property type="match status" value="1"/>
</dbReference>
<gene>
    <name evidence="4" type="ORF">PFISCL1PPCAC_20989</name>
</gene>
<dbReference type="PRINTS" id="PR00053">
    <property type="entry name" value="FORKHEAD"/>
</dbReference>
<evidence type="ECO:0000256" key="2">
    <source>
        <dbReference type="PROSITE-ProRule" id="PRU00089"/>
    </source>
</evidence>
<dbReference type="SMART" id="SM00339">
    <property type="entry name" value="FH"/>
    <property type="match status" value="1"/>
</dbReference>
<accession>A0AAV5WCX9</accession>
<comment type="subcellular location">
    <subcellularLocation>
        <location evidence="2">Nucleus</location>
    </subcellularLocation>
</comment>
<name>A0AAV5WCX9_9BILA</name>
<dbReference type="GO" id="GO:0000981">
    <property type="term" value="F:DNA-binding transcription factor activity, RNA polymerase II-specific"/>
    <property type="evidence" value="ECO:0007669"/>
    <property type="project" value="TreeGrafter"/>
</dbReference>
<dbReference type="PANTHER" id="PTHR11829">
    <property type="entry name" value="FORKHEAD BOX PROTEIN"/>
    <property type="match status" value="1"/>
</dbReference>
<reference evidence="4" key="1">
    <citation type="submission" date="2023-10" db="EMBL/GenBank/DDBJ databases">
        <title>Genome assembly of Pristionchus species.</title>
        <authorList>
            <person name="Yoshida K."/>
            <person name="Sommer R.J."/>
        </authorList>
    </citation>
    <scope>NUCLEOTIDE SEQUENCE</scope>
    <source>
        <strain evidence="4">RS5133</strain>
    </source>
</reference>
<protein>
    <recommendedName>
        <fullName evidence="3">Fork-head domain-containing protein</fullName>
    </recommendedName>
</protein>
<dbReference type="GO" id="GO:0005634">
    <property type="term" value="C:nucleus"/>
    <property type="evidence" value="ECO:0007669"/>
    <property type="project" value="UniProtKB-SubCell"/>
</dbReference>
<dbReference type="PROSITE" id="PS50039">
    <property type="entry name" value="FORK_HEAD_3"/>
    <property type="match status" value="1"/>
</dbReference>
<sequence>NATHWNEVSADMDTTNRSIYAFAEMDTPNRPAVPYITLIALACKLSPSGSPRVKEIYEVIRRMYPFYRNTGISWQNGIRHALARSQKFEKSGSRWRIIPKEMIKMEKKIKKASDSGFIHPSVIKKIKDLSH</sequence>
<evidence type="ECO:0000259" key="3">
    <source>
        <dbReference type="PROSITE" id="PS50039"/>
    </source>
</evidence>
<dbReference type="Pfam" id="PF00250">
    <property type="entry name" value="Forkhead"/>
    <property type="match status" value="1"/>
</dbReference>
<keyword evidence="1 2" id="KW-0238">DNA-binding</keyword>
<dbReference type="AlphaFoldDB" id="A0AAV5WCX9"/>
<feature type="non-terminal residue" evidence="4">
    <location>
        <position position="1"/>
    </location>
</feature>
<feature type="domain" description="Fork-head" evidence="3">
    <location>
        <begin position="30"/>
        <end position="90"/>
    </location>
</feature>
<feature type="DNA-binding region" description="Fork-head" evidence="2">
    <location>
        <begin position="30"/>
        <end position="90"/>
    </location>
</feature>
<organism evidence="4 5">
    <name type="scientific">Pristionchus fissidentatus</name>
    <dbReference type="NCBI Taxonomy" id="1538716"/>
    <lineage>
        <taxon>Eukaryota</taxon>
        <taxon>Metazoa</taxon>
        <taxon>Ecdysozoa</taxon>
        <taxon>Nematoda</taxon>
        <taxon>Chromadorea</taxon>
        <taxon>Rhabditida</taxon>
        <taxon>Rhabditina</taxon>
        <taxon>Diplogasteromorpha</taxon>
        <taxon>Diplogasteroidea</taxon>
        <taxon>Neodiplogasteridae</taxon>
        <taxon>Pristionchus</taxon>
    </lineage>
</organism>
<comment type="caution">
    <text evidence="4">The sequence shown here is derived from an EMBL/GenBank/DDBJ whole genome shotgun (WGS) entry which is preliminary data.</text>
</comment>
<dbReference type="Proteomes" id="UP001432322">
    <property type="component" value="Unassembled WGS sequence"/>
</dbReference>
<dbReference type="GO" id="GO:0030154">
    <property type="term" value="P:cell differentiation"/>
    <property type="evidence" value="ECO:0007669"/>
    <property type="project" value="TreeGrafter"/>
</dbReference>
<keyword evidence="2" id="KW-0539">Nucleus</keyword>
<dbReference type="InterPro" id="IPR050211">
    <property type="entry name" value="FOX_domain-containing"/>
</dbReference>
<dbReference type="GO" id="GO:0009653">
    <property type="term" value="P:anatomical structure morphogenesis"/>
    <property type="evidence" value="ECO:0007669"/>
    <property type="project" value="TreeGrafter"/>
</dbReference>
<proteinExistence type="predicted"/>
<dbReference type="SUPFAM" id="SSF46785">
    <property type="entry name" value="Winged helix' DNA-binding domain"/>
    <property type="match status" value="1"/>
</dbReference>
<dbReference type="EMBL" id="BTSY01000005">
    <property type="protein sequence ID" value="GMT29692.1"/>
    <property type="molecule type" value="Genomic_DNA"/>
</dbReference>
<evidence type="ECO:0000313" key="5">
    <source>
        <dbReference type="Proteomes" id="UP001432322"/>
    </source>
</evidence>
<dbReference type="InterPro" id="IPR036390">
    <property type="entry name" value="WH_DNA-bd_sf"/>
</dbReference>
<dbReference type="InterPro" id="IPR001766">
    <property type="entry name" value="Fork_head_dom"/>
</dbReference>
<dbReference type="InterPro" id="IPR036388">
    <property type="entry name" value="WH-like_DNA-bd_sf"/>
</dbReference>
<evidence type="ECO:0000313" key="4">
    <source>
        <dbReference type="EMBL" id="GMT29692.1"/>
    </source>
</evidence>
<dbReference type="GO" id="GO:0000978">
    <property type="term" value="F:RNA polymerase II cis-regulatory region sequence-specific DNA binding"/>
    <property type="evidence" value="ECO:0007669"/>
    <property type="project" value="TreeGrafter"/>
</dbReference>